<dbReference type="SMART" id="SM00785">
    <property type="entry name" value="AARP2CN"/>
    <property type="match status" value="1"/>
</dbReference>
<gene>
    <name evidence="7" type="ORF">SYNPS1DRAFT_33053</name>
</gene>
<dbReference type="InterPro" id="IPR007034">
    <property type="entry name" value="BMS1_TSR1_C"/>
</dbReference>
<reference evidence="8" key="1">
    <citation type="journal article" date="2018" name="Nat. Microbiol.">
        <title>Leveraging single-cell genomics to expand the fungal tree of life.</title>
        <authorList>
            <person name="Ahrendt S.R."/>
            <person name="Quandt C.A."/>
            <person name="Ciobanu D."/>
            <person name="Clum A."/>
            <person name="Salamov A."/>
            <person name="Andreopoulos B."/>
            <person name="Cheng J.F."/>
            <person name="Woyke T."/>
            <person name="Pelin A."/>
            <person name="Henrissat B."/>
            <person name="Reynolds N.K."/>
            <person name="Benny G.L."/>
            <person name="Smith M.E."/>
            <person name="James T.Y."/>
            <person name="Grigoriev I.V."/>
        </authorList>
    </citation>
    <scope>NUCLEOTIDE SEQUENCE [LARGE SCALE GENOMIC DNA]</scope>
    <source>
        <strain evidence="8">Benny S71-1</strain>
    </source>
</reference>
<dbReference type="InterPro" id="IPR030387">
    <property type="entry name" value="G_Bms1/Tsr1_dom"/>
</dbReference>
<dbReference type="OrthoDB" id="119302at2759"/>
<dbReference type="PANTHER" id="PTHR12858:SF1">
    <property type="entry name" value="PRE-RRNA-PROCESSING PROTEIN TSR1 HOMOLOG"/>
    <property type="match status" value="1"/>
</dbReference>
<proteinExistence type="inferred from homology"/>
<sequence length="831" mass="94852">MVADQSFHHRPTLKQTNKPFKSRHATKGQMRDKAKGRVQRQSIKGATLRKQSRLDRRNAAKLEQKKKRETLVAITRLFTGRNAVPKIVCIIPLCKDNDVLQFVRQLYRCENLPPPTANDLCGSGPVYLTSERQKQTLQLLMPSRNFINILDTAKVADFCVFLVSAEEEVDRFGELCLRAIQSQGVPSVVSVVQHLNQVPVKKRNDVKKSLASFMSYFFPDQDRVHSVDTDTEAQVVMRSLTGQLPKPIHWRDSHPYLLADEVDFAPNPHNPSVGSLKVTGFARGARFSANRLVHLPNYGNFQLEQILSCPLAAPLGSKPDAANTRHGPDMDAQGEVAVLERPDPEKRESLQSENDPDLLANEQTWPTEEELQAAEERVAKMQRDVDAPETDADSKNKKRVPKGTSAYQAAWIVDSDNDEDDEDGDGSGSDSYEDIDDSDEDDAAIEDEEEAEAHPANEDDNNDEYEEVALEDRSSQAGFQDLDPEEEDRQLNEYLARQRAFQNEVEFPDEIDTPLHMPARTRFQRYRGLQNFRRSFWDPFENLPLDYGRIYRFADYRRTRHRVTSDIHVQGVQPGTRITLVLADVPVEAAQEAAAAIGSYTAHRPWIVFGLMQHENKMSVIHFTVTRDAQYTEPVRSKDALILHCGFRRFRVRPLYSQNTPGGKGTNHVHKYERFLRMDQTSVATVFAPIQFGQMPIALYKETADPNEPTLVATGTFMNAEPNRIIAKRIILSGHPFRVNKKSAVVRYMFFQPEDVLWFKPVQLYTKYGRQGHIKESLGTHGYMKCTFDGPMKQQDTVLMNLYKRIFPKWNTELWRDTSDRATMYWLGVPL</sequence>
<feature type="region of interest" description="Disordered" evidence="5">
    <location>
        <begin position="381"/>
        <end position="462"/>
    </location>
</feature>
<accession>A0A4P9Z140</accession>
<dbReference type="AlphaFoldDB" id="A0A4P9Z140"/>
<comment type="similarity">
    <text evidence="4">Belongs to the TRAFAC class translation factor GTPase superfamily. Bms1-like GTPase family. TSR1 subfamily.</text>
</comment>
<feature type="region of interest" description="Disordered" evidence="5">
    <location>
        <begin position="341"/>
        <end position="363"/>
    </location>
</feature>
<dbReference type="InterPro" id="IPR039761">
    <property type="entry name" value="Bms1/Tsr1"/>
</dbReference>
<evidence type="ECO:0000313" key="8">
    <source>
        <dbReference type="Proteomes" id="UP000278143"/>
    </source>
</evidence>
<dbReference type="GO" id="GO:0000479">
    <property type="term" value="P:endonucleolytic cleavage of tricistronic rRNA transcript (SSU-rRNA, 5.8S rRNA, LSU-rRNA)"/>
    <property type="evidence" value="ECO:0007669"/>
    <property type="project" value="TreeGrafter"/>
</dbReference>
<dbReference type="Proteomes" id="UP000278143">
    <property type="component" value="Unassembled WGS sequence"/>
</dbReference>
<evidence type="ECO:0000313" key="7">
    <source>
        <dbReference type="EMBL" id="RKP25100.1"/>
    </source>
</evidence>
<dbReference type="Pfam" id="PF04950">
    <property type="entry name" value="RIBIOP_C"/>
    <property type="match status" value="1"/>
</dbReference>
<evidence type="ECO:0000256" key="5">
    <source>
        <dbReference type="SAM" id="MobiDB-lite"/>
    </source>
</evidence>
<feature type="region of interest" description="Disordered" evidence="5">
    <location>
        <begin position="1"/>
        <end position="56"/>
    </location>
</feature>
<dbReference type="GO" id="GO:0030688">
    <property type="term" value="C:preribosome, small subunit precursor"/>
    <property type="evidence" value="ECO:0007669"/>
    <property type="project" value="TreeGrafter"/>
</dbReference>
<comment type="subcellular location">
    <subcellularLocation>
        <location evidence="1">Nucleus</location>
        <location evidence="1">Nucleolus</location>
    </subcellularLocation>
</comment>
<dbReference type="Pfam" id="PF08142">
    <property type="entry name" value="AARP2CN"/>
    <property type="match status" value="1"/>
</dbReference>
<keyword evidence="8" id="KW-1185">Reference proteome</keyword>
<protein>
    <recommendedName>
        <fullName evidence="6">Bms1-type G domain-containing protein</fullName>
    </recommendedName>
</protein>
<feature type="compositionally biased region" description="Basic and acidic residues" evidence="5">
    <location>
        <begin position="341"/>
        <end position="350"/>
    </location>
</feature>
<evidence type="ECO:0000256" key="1">
    <source>
        <dbReference type="ARBA" id="ARBA00004604"/>
    </source>
</evidence>
<dbReference type="GO" id="GO:0000462">
    <property type="term" value="P:maturation of SSU-rRNA from tricistronic rRNA transcript (SSU-rRNA, 5.8S rRNA, LSU-rRNA)"/>
    <property type="evidence" value="ECO:0007669"/>
    <property type="project" value="TreeGrafter"/>
</dbReference>
<dbReference type="PROSITE" id="PS51714">
    <property type="entry name" value="G_BMS1"/>
    <property type="match status" value="1"/>
</dbReference>
<dbReference type="GO" id="GO:0034511">
    <property type="term" value="F:U3 snoRNA binding"/>
    <property type="evidence" value="ECO:0007669"/>
    <property type="project" value="TreeGrafter"/>
</dbReference>
<evidence type="ECO:0000256" key="2">
    <source>
        <dbReference type="ARBA" id="ARBA00022517"/>
    </source>
</evidence>
<dbReference type="EMBL" id="KZ989883">
    <property type="protein sequence ID" value="RKP25100.1"/>
    <property type="molecule type" value="Genomic_DNA"/>
</dbReference>
<organism evidence="7 8">
    <name type="scientific">Syncephalis pseudoplumigaleata</name>
    <dbReference type="NCBI Taxonomy" id="1712513"/>
    <lineage>
        <taxon>Eukaryota</taxon>
        <taxon>Fungi</taxon>
        <taxon>Fungi incertae sedis</taxon>
        <taxon>Zoopagomycota</taxon>
        <taxon>Zoopagomycotina</taxon>
        <taxon>Zoopagomycetes</taxon>
        <taxon>Zoopagales</taxon>
        <taxon>Piptocephalidaceae</taxon>
        <taxon>Syncephalis</taxon>
    </lineage>
</organism>
<evidence type="ECO:0000259" key="6">
    <source>
        <dbReference type="PROSITE" id="PS51714"/>
    </source>
</evidence>
<dbReference type="PANTHER" id="PTHR12858">
    <property type="entry name" value="RIBOSOME BIOGENESIS PROTEIN"/>
    <property type="match status" value="1"/>
</dbReference>
<evidence type="ECO:0000256" key="4">
    <source>
        <dbReference type="ARBA" id="ARBA00038288"/>
    </source>
</evidence>
<dbReference type="GO" id="GO:0005525">
    <property type="term" value="F:GTP binding"/>
    <property type="evidence" value="ECO:0007669"/>
    <property type="project" value="TreeGrafter"/>
</dbReference>
<dbReference type="InterPro" id="IPR012948">
    <property type="entry name" value="AARP2CN"/>
</dbReference>
<keyword evidence="3" id="KW-0539">Nucleus</keyword>
<dbReference type="GO" id="GO:0003924">
    <property type="term" value="F:GTPase activity"/>
    <property type="evidence" value="ECO:0007669"/>
    <property type="project" value="TreeGrafter"/>
</dbReference>
<evidence type="ECO:0000256" key="3">
    <source>
        <dbReference type="ARBA" id="ARBA00023242"/>
    </source>
</evidence>
<keyword evidence="2" id="KW-0690">Ribosome biogenesis</keyword>
<feature type="domain" description="Bms1-type G" evidence="6">
    <location>
        <begin position="84"/>
        <end position="246"/>
    </location>
</feature>
<dbReference type="Pfam" id="PF22298">
    <property type="entry name" value="Tsr1_G-like"/>
    <property type="match status" value="1"/>
</dbReference>
<feature type="compositionally biased region" description="Acidic residues" evidence="5">
    <location>
        <begin position="415"/>
        <end position="451"/>
    </location>
</feature>
<name>A0A4P9Z140_9FUNG</name>
<dbReference type="SMART" id="SM01362">
    <property type="entry name" value="DUF663"/>
    <property type="match status" value="1"/>
</dbReference>
<dbReference type="GO" id="GO:0005730">
    <property type="term" value="C:nucleolus"/>
    <property type="evidence" value="ECO:0007669"/>
    <property type="project" value="UniProtKB-SubCell"/>
</dbReference>